<dbReference type="AlphaFoldDB" id="A0A4Z1P3U0"/>
<protein>
    <submittedName>
        <fullName evidence="4">SGNH hydrolase</fullName>
    </submittedName>
</protein>
<dbReference type="PANTHER" id="PTHR43695:SF2">
    <property type="entry name" value="PUTATIVE (AFU_ORTHOLOGUE AFUA_2G17250)-RELATED"/>
    <property type="match status" value="1"/>
</dbReference>
<gene>
    <name evidence="4" type="ORF">E6O75_ATG03119</name>
</gene>
<dbReference type="Proteomes" id="UP000298493">
    <property type="component" value="Unassembled WGS sequence"/>
</dbReference>
<keyword evidence="5" id="KW-1185">Reference proteome</keyword>
<comment type="caution">
    <text evidence="4">The sequence shown here is derived from an EMBL/GenBank/DDBJ whole genome shotgun (WGS) entry which is preliminary data.</text>
</comment>
<dbReference type="InterPro" id="IPR037459">
    <property type="entry name" value="RhgT-like"/>
</dbReference>
<reference evidence="4 5" key="1">
    <citation type="submission" date="2019-04" db="EMBL/GenBank/DDBJ databases">
        <title>High contiguity whole genome sequence and gene annotation resource for two Venturia nashicola isolates.</title>
        <authorList>
            <person name="Prokchorchik M."/>
            <person name="Won K."/>
            <person name="Lee Y."/>
            <person name="Choi E.D."/>
            <person name="Segonzac C."/>
            <person name="Sohn K.H."/>
        </authorList>
    </citation>
    <scope>NUCLEOTIDE SEQUENCE [LARGE SCALE GENOMIC DNA]</scope>
    <source>
        <strain evidence="4 5">PRI2</strain>
    </source>
</reference>
<feature type="region of interest" description="Disordered" evidence="1">
    <location>
        <begin position="271"/>
        <end position="323"/>
    </location>
</feature>
<organism evidence="4 5">
    <name type="scientific">Venturia nashicola</name>
    <dbReference type="NCBI Taxonomy" id="86259"/>
    <lineage>
        <taxon>Eukaryota</taxon>
        <taxon>Fungi</taxon>
        <taxon>Dikarya</taxon>
        <taxon>Ascomycota</taxon>
        <taxon>Pezizomycotina</taxon>
        <taxon>Dothideomycetes</taxon>
        <taxon>Pleosporomycetidae</taxon>
        <taxon>Venturiales</taxon>
        <taxon>Venturiaceae</taxon>
        <taxon>Venturia</taxon>
    </lineage>
</organism>
<accession>A0A4Z1P3U0</accession>
<keyword evidence="4" id="KW-0378">Hydrolase</keyword>
<dbReference type="Pfam" id="PF13472">
    <property type="entry name" value="Lipase_GDSL_2"/>
    <property type="match status" value="1"/>
</dbReference>
<dbReference type="Gene3D" id="3.40.50.1110">
    <property type="entry name" value="SGNH hydrolase"/>
    <property type="match status" value="1"/>
</dbReference>
<proteinExistence type="predicted"/>
<feature type="domain" description="SGNH hydrolase-type esterase" evidence="3">
    <location>
        <begin position="34"/>
        <end position="229"/>
    </location>
</feature>
<feature type="signal peptide" evidence="2">
    <location>
        <begin position="1"/>
        <end position="18"/>
    </location>
</feature>
<feature type="compositionally biased region" description="Basic and acidic residues" evidence="1">
    <location>
        <begin position="273"/>
        <end position="323"/>
    </location>
</feature>
<dbReference type="STRING" id="86259.A0A4Z1P3U0"/>
<dbReference type="InterPro" id="IPR013830">
    <property type="entry name" value="SGNH_hydro"/>
</dbReference>
<evidence type="ECO:0000313" key="4">
    <source>
        <dbReference type="EMBL" id="TID23483.1"/>
    </source>
</evidence>
<evidence type="ECO:0000256" key="2">
    <source>
        <dbReference type="SAM" id="SignalP"/>
    </source>
</evidence>
<keyword evidence="2" id="KW-0732">Signal</keyword>
<dbReference type="EMBL" id="SNSC02000006">
    <property type="protein sequence ID" value="TID23483.1"/>
    <property type="molecule type" value="Genomic_DNA"/>
</dbReference>
<dbReference type="PANTHER" id="PTHR43695">
    <property type="entry name" value="PUTATIVE (AFU_ORTHOLOGUE AFUA_2G17250)-RELATED"/>
    <property type="match status" value="1"/>
</dbReference>
<name>A0A4Z1P3U0_9PEZI</name>
<dbReference type="SUPFAM" id="SSF52266">
    <property type="entry name" value="SGNH hydrolase"/>
    <property type="match status" value="1"/>
</dbReference>
<evidence type="ECO:0000313" key="5">
    <source>
        <dbReference type="Proteomes" id="UP000298493"/>
    </source>
</evidence>
<feature type="chain" id="PRO_5021369856" evidence="2">
    <location>
        <begin position="19"/>
        <end position="323"/>
    </location>
</feature>
<dbReference type="OrthoDB" id="5041285at2759"/>
<sequence length="323" mass="34674">MFTHNTLLSLLAATTALATPAPAREAKPPFFILAGDSTTAPIQPWKGTTAPGGGGWGDGLLKSLENGAAGVNLGHNGQTTVSYRENGYWKNLLSKIGDNNDKHDIYVTLAFGHNDQKEKSGISVAQYEANLEKMAEELKKLKANVIFVTPLTRRQFNSAGFLTANLDEQGLKTKAAATATKSAVIDLLGASKKYVQAIGKAEAWKFNADVREPKDVATSKDTTHLNHNGTVVFGRIVADLITVQVPTIAKYIKKEEKLTALIAAGKVATAEIPKADKKDKDDKKDDKKDAGKGDKPTTEKPETKKPTGEKAPTKKPAEEKPTN</sequence>
<evidence type="ECO:0000256" key="1">
    <source>
        <dbReference type="SAM" id="MobiDB-lite"/>
    </source>
</evidence>
<evidence type="ECO:0000259" key="3">
    <source>
        <dbReference type="Pfam" id="PF13472"/>
    </source>
</evidence>
<dbReference type="InterPro" id="IPR036514">
    <property type="entry name" value="SGNH_hydro_sf"/>
</dbReference>
<dbReference type="GO" id="GO:0016787">
    <property type="term" value="F:hydrolase activity"/>
    <property type="evidence" value="ECO:0007669"/>
    <property type="project" value="UniProtKB-KW"/>
</dbReference>